<keyword evidence="3" id="KW-1185">Reference proteome</keyword>
<keyword evidence="1" id="KW-1133">Transmembrane helix</keyword>
<reference evidence="3" key="1">
    <citation type="submission" date="2023-07" db="EMBL/GenBank/DDBJ databases">
        <title>Thauera sp. CAU 1555 isolated from sand of Yaerae Beach.</title>
        <authorList>
            <person name="Kim W."/>
        </authorList>
    </citation>
    <scope>NUCLEOTIDE SEQUENCE [LARGE SCALE GENOMIC DNA]</scope>
    <source>
        <strain evidence="3">CAU 1555</strain>
    </source>
</reference>
<gene>
    <name evidence="2" type="ORF">IFO67_08430</name>
</gene>
<dbReference type="EMBL" id="JACYTO010000001">
    <property type="protein sequence ID" value="MBD8502906.1"/>
    <property type="molecule type" value="Genomic_DNA"/>
</dbReference>
<accession>A0ABR9B975</accession>
<organism evidence="2 3">
    <name type="scientific">Thauera sedimentorum</name>
    <dbReference type="NCBI Taxonomy" id="2767595"/>
    <lineage>
        <taxon>Bacteria</taxon>
        <taxon>Pseudomonadati</taxon>
        <taxon>Pseudomonadota</taxon>
        <taxon>Betaproteobacteria</taxon>
        <taxon>Rhodocyclales</taxon>
        <taxon>Zoogloeaceae</taxon>
        <taxon>Thauera</taxon>
    </lineage>
</organism>
<sequence>MRVFIGKSLMVVGWAALAWVVMAGGSFSAVFLMGFVGTGGREAGGELAVMLGLTLAGALVAYAVARFGRWLARSAPAPSAQADEDAP</sequence>
<protein>
    <submittedName>
        <fullName evidence="2">Uncharacterized protein</fullName>
    </submittedName>
</protein>
<dbReference type="RefSeq" id="WP_187717653.1">
    <property type="nucleotide sequence ID" value="NZ_JACTAH010000001.1"/>
</dbReference>
<evidence type="ECO:0000313" key="2">
    <source>
        <dbReference type="EMBL" id="MBD8502906.1"/>
    </source>
</evidence>
<keyword evidence="1" id="KW-0812">Transmembrane</keyword>
<proteinExistence type="predicted"/>
<keyword evidence="1" id="KW-0472">Membrane</keyword>
<name>A0ABR9B975_9RHOO</name>
<feature type="transmembrane region" description="Helical" evidence="1">
    <location>
        <begin position="47"/>
        <end position="65"/>
    </location>
</feature>
<comment type="caution">
    <text evidence="2">The sequence shown here is derived from an EMBL/GenBank/DDBJ whole genome shotgun (WGS) entry which is preliminary data.</text>
</comment>
<evidence type="ECO:0000256" key="1">
    <source>
        <dbReference type="SAM" id="Phobius"/>
    </source>
</evidence>
<evidence type="ECO:0000313" key="3">
    <source>
        <dbReference type="Proteomes" id="UP000603602"/>
    </source>
</evidence>
<feature type="transmembrane region" description="Helical" evidence="1">
    <location>
        <begin position="12"/>
        <end position="35"/>
    </location>
</feature>
<dbReference type="Proteomes" id="UP000603602">
    <property type="component" value="Unassembled WGS sequence"/>
</dbReference>